<accession>A0ABQ1FQ33</accession>
<dbReference type="PANTHER" id="PTHR40074">
    <property type="entry name" value="O-ACETYLTRANSFERASE WECH"/>
    <property type="match status" value="1"/>
</dbReference>
<sequence length="349" mass="39632">MEKYKLKWVDNVRLLAVIGVLSFHFWLQFGAPRQTVLQMLQSPHGILSMPFQLGWTADFLFFAISGLGLGLSATRKRKTWARFYVDRASRIYIPYWSAIVLMFAYQGIAYSVGTWDRLFVIPTTWIGWLKDILLLPQAPEAMLSTHFWFLPSLLVLYLSFPLIFWTVDKFSTWGFAACLILSMGARYLPFDLGWFRAAYTAFAWSPSFVIGAYIGVMLAKHPEQADHWLVRTIPLGILCLLIGVVIVPNDAYAWLANPLMGFGTLSVAGALGRLPWHLPKLTAISFEVYLIHMPFVGWYRHFFGFVVGPKIVLYAFFLISVAVMGAATYWVVSSINTKLKDGIKVVYTP</sequence>
<organism evidence="9 10">
    <name type="scientific">Dyella nitratireducens</name>
    <dbReference type="NCBI Taxonomy" id="1849580"/>
    <lineage>
        <taxon>Bacteria</taxon>
        <taxon>Pseudomonadati</taxon>
        <taxon>Pseudomonadota</taxon>
        <taxon>Gammaproteobacteria</taxon>
        <taxon>Lysobacterales</taxon>
        <taxon>Rhodanobacteraceae</taxon>
        <taxon>Dyella</taxon>
    </lineage>
</organism>
<dbReference type="PANTHER" id="PTHR40074:SF2">
    <property type="entry name" value="O-ACETYLTRANSFERASE WECH"/>
    <property type="match status" value="1"/>
</dbReference>
<name>A0ABQ1FQ33_9GAMM</name>
<keyword evidence="4 7" id="KW-0812">Transmembrane</keyword>
<dbReference type="Pfam" id="PF01757">
    <property type="entry name" value="Acyl_transf_3"/>
    <property type="match status" value="1"/>
</dbReference>
<evidence type="ECO:0000256" key="5">
    <source>
        <dbReference type="ARBA" id="ARBA00022989"/>
    </source>
</evidence>
<dbReference type="EMBL" id="BMJA01000001">
    <property type="protein sequence ID" value="GGA25422.1"/>
    <property type="molecule type" value="Genomic_DNA"/>
</dbReference>
<dbReference type="RefSeq" id="WP_188793383.1">
    <property type="nucleotide sequence ID" value="NZ_BMJA01000001.1"/>
</dbReference>
<feature type="transmembrane region" description="Helical" evidence="7">
    <location>
        <begin position="253"/>
        <end position="274"/>
    </location>
</feature>
<proteinExistence type="inferred from homology"/>
<evidence type="ECO:0000256" key="7">
    <source>
        <dbReference type="SAM" id="Phobius"/>
    </source>
</evidence>
<feature type="transmembrane region" description="Helical" evidence="7">
    <location>
        <begin position="194"/>
        <end position="216"/>
    </location>
</feature>
<protein>
    <submittedName>
        <fullName evidence="9">Acyltransferase</fullName>
    </submittedName>
</protein>
<comment type="subcellular location">
    <subcellularLocation>
        <location evidence="1">Cell membrane</location>
        <topology evidence="1">Multi-pass membrane protein</topology>
    </subcellularLocation>
</comment>
<evidence type="ECO:0000313" key="9">
    <source>
        <dbReference type="EMBL" id="GGA25422.1"/>
    </source>
</evidence>
<feature type="transmembrane region" description="Helical" evidence="7">
    <location>
        <begin position="281"/>
        <end position="299"/>
    </location>
</feature>
<feature type="transmembrane region" description="Helical" evidence="7">
    <location>
        <begin position="172"/>
        <end position="188"/>
    </location>
</feature>
<comment type="caution">
    <text evidence="9">The sequence shown here is derived from an EMBL/GenBank/DDBJ whole genome shotgun (WGS) entry which is preliminary data.</text>
</comment>
<feature type="transmembrane region" description="Helical" evidence="7">
    <location>
        <begin position="311"/>
        <end position="332"/>
    </location>
</feature>
<keyword evidence="9" id="KW-0808">Transferase</keyword>
<feature type="transmembrane region" description="Helical" evidence="7">
    <location>
        <begin position="12"/>
        <end position="31"/>
    </location>
</feature>
<dbReference type="GO" id="GO:0016746">
    <property type="term" value="F:acyltransferase activity"/>
    <property type="evidence" value="ECO:0007669"/>
    <property type="project" value="UniProtKB-KW"/>
</dbReference>
<keyword evidence="3" id="KW-1003">Cell membrane</keyword>
<keyword evidence="10" id="KW-1185">Reference proteome</keyword>
<gene>
    <name evidence="9" type="ORF">GCM10010981_12470</name>
</gene>
<reference evidence="10" key="1">
    <citation type="journal article" date="2019" name="Int. J. Syst. Evol. Microbiol.">
        <title>The Global Catalogue of Microorganisms (GCM) 10K type strain sequencing project: providing services to taxonomists for standard genome sequencing and annotation.</title>
        <authorList>
            <consortium name="The Broad Institute Genomics Platform"/>
            <consortium name="The Broad Institute Genome Sequencing Center for Infectious Disease"/>
            <person name="Wu L."/>
            <person name="Ma J."/>
        </authorList>
    </citation>
    <scope>NUCLEOTIDE SEQUENCE [LARGE SCALE GENOMIC DNA]</scope>
    <source>
        <strain evidence="10">CGMCC 1.15439</strain>
    </source>
</reference>
<evidence type="ECO:0000256" key="6">
    <source>
        <dbReference type="ARBA" id="ARBA00023136"/>
    </source>
</evidence>
<evidence type="ECO:0000256" key="3">
    <source>
        <dbReference type="ARBA" id="ARBA00022475"/>
    </source>
</evidence>
<feature type="transmembrane region" description="Helical" evidence="7">
    <location>
        <begin position="92"/>
        <end position="112"/>
    </location>
</feature>
<evidence type="ECO:0000256" key="4">
    <source>
        <dbReference type="ARBA" id="ARBA00022692"/>
    </source>
</evidence>
<feature type="transmembrane region" description="Helical" evidence="7">
    <location>
        <begin position="228"/>
        <end position="247"/>
    </location>
</feature>
<feature type="transmembrane region" description="Helical" evidence="7">
    <location>
        <begin position="51"/>
        <end position="71"/>
    </location>
</feature>
<comment type="similarity">
    <text evidence="2">Belongs to the acyltransferase 3 family.</text>
</comment>
<evidence type="ECO:0000259" key="8">
    <source>
        <dbReference type="Pfam" id="PF01757"/>
    </source>
</evidence>
<evidence type="ECO:0000256" key="2">
    <source>
        <dbReference type="ARBA" id="ARBA00007400"/>
    </source>
</evidence>
<keyword evidence="9" id="KW-0012">Acyltransferase</keyword>
<dbReference type="InterPro" id="IPR002656">
    <property type="entry name" value="Acyl_transf_3_dom"/>
</dbReference>
<dbReference type="Proteomes" id="UP000620046">
    <property type="component" value="Unassembled WGS sequence"/>
</dbReference>
<keyword evidence="6 7" id="KW-0472">Membrane</keyword>
<feature type="transmembrane region" description="Helical" evidence="7">
    <location>
        <begin position="146"/>
        <end position="165"/>
    </location>
</feature>
<evidence type="ECO:0000313" key="10">
    <source>
        <dbReference type="Proteomes" id="UP000620046"/>
    </source>
</evidence>
<feature type="domain" description="Acyltransferase 3" evidence="8">
    <location>
        <begin position="7"/>
        <end position="324"/>
    </location>
</feature>
<evidence type="ECO:0000256" key="1">
    <source>
        <dbReference type="ARBA" id="ARBA00004651"/>
    </source>
</evidence>
<keyword evidence="5 7" id="KW-1133">Transmembrane helix</keyword>